<gene>
    <name evidence="1" type="ORF">QLS71_015980</name>
</gene>
<protein>
    <submittedName>
        <fullName evidence="1">Uncharacterized protein</fullName>
    </submittedName>
</protein>
<reference evidence="1" key="1">
    <citation type="submission" date="2024-04" db="EMBL/GenBank/DDBJ databases">
        <title>Mariniflexile litorale, isolated from the shallow sediments of the Sea of Japan.</title>
        <authorList>
            <person name="Romanenko L."/>
            <person name="Isaeva M."/>
        </authorList>
    </citation>
    <scope>NUCLEOTIDE SEQUENCE [LARGE SCALE GENOMIC DNA]</scope>
    <source>
        <strain evidence="1">KMM 9835</strain>
    </source>
</reference>
<dbReference type="Proteomes" id="UP001224325">
    <property type="component" value="Chromosome"/>
</dbReference>
<evidence type="ECO:0000313" key="1">
    <source>
        <dbReference type="EMBL" id="XBL13810.1"/>
    </source>
</evidence>
<proteinExistence type="predicted"/>
<accession>A0AAU7EF66</accession>
<organism evidence="1 2">
    <name type="scientific">Mariniflexile litorale</name>
    <dbReference type="NCBI Taxonomy" id="3045158"/>
    <lineage>
        <taxon>Bacteria</taxon>
        <taxon>Pseudomonadati</taxon>
        <taxon>Bacteroidota</taxon>
        <taxon>Flavobacteriia</taxon>
        <taxon>Flavobacteriales</taxon>
        <taxon>Flavobacteriaceae</taxon>
        <taxon>Mariniflexile</taxon>
    </lineage>
</organism>
<dbReference type="RefSeq" id="WP_308992793.1">
    <property type="nucleotide sequence ID" value="NZ_CP155618.1"/>
</dbReference>
<dbReference type="KEGG" id="mlil:QLS71_015980"/>
<sequence length="115" mass="13349">MKQITKTTNKWYMSLFFMLMIGYFGFAQDIEVRGPTYVNLNETNAYWIDLDGLDLDDPEIEEVHWEVTGGEIVQIYNNGESILIKWTSTGDQDICYYVDTYINGSYDDCLTVDVN</sequence>
<name>A0AAU7EF66_9FLAO</name>
<evidence type="ECO:0000313" key="2">
    <source>
        <dbReference type="Proteomes" id="UP001224325"/>
    </source>
</evidence>
<dbReference type="AlphaFoldDB" id="A0AAU7EF66"/>
<keyword evidence="2" id="KW-1185">Reference proteome</keyword>
<dbReference type="EMBL" id="CP155618">
    <property type="protein sequence ID" value="XBL13810.1"/>
    <property type="molecule type" value="Genomic_DNA"/>
</dbReference>